<reference evidence="2 3" key="1">
    <citation type="submission" date="2016-11" db="EMBL/GenBank/DDBJ databases">
        <authorList>
            <person name="Jaros S."/>
            <person name="Januszkiewicz K."/>
            <person name="Wedrychowicz H."/>
        </authorList>
    </citation>
    <scope>NUCLEOTIDE SEQUENCE [LARGE SCALE GENOMIC DNA]</scope>
    <source>
        <strain evidence="2 3">Con a/3</strain>
    </source>
</reference>
<organism evidence="2 3">
    <name type="scientific">Fictibacillus arsenicus</name>
    <dbReference type="NCBI Taxonomy" id="255247"/>
    <lineage>
        <taxon>Bacteria</taxon>
        <taxon>Bacillati</taxon>
        <taxon>Bacillota</taxon>
        <taxon>Bacilli</taxon>
        <taxon>Bacillales</taxon>
        <taxon>Fictibacillaceae</taxon>
        <taxon>Fictibacillus</taxon>
    </lineage>
</organism>
<evidence type="ECO:0000313" key="2">
    <source>
        <dbReference type="EMBL" id="OOE12400.1"/>
    </source>
</evidence>
<dbReference type="EMBL" id="MQMF01000002">
    <property type="protein sequence ID" value="OOE12400.1"/>
    <property type="molecule type" value="Genomic_DNA"/>
</dbReference>
<dbReference type="RefSeq" id="WP_077362200.1">
    <property type="nucleotide sequence ID" value="NZ_MQMF01000002.1"/>
</dbReference>
<name>A0A1V3G7M4_9BACL</name>
<proteinExistence type="predicted"/>
<keyword evidence="1" id="KW-0732">Signal</keyword>
<feature type="signal peptide" evidence="1">
    <location>
        <begin position="1"/>
        <end position="22"/>
    </location>
</feature>
<comment type="caution">
    <text evidence="2">The sequence shown here is derived from an EMBL/GenBank/DDBJ whole genome shotgun (WGS) entry which is preliminary data.</text>
</comment>
<gene>
    <name evidence="2" type="ORF">UN64_09870</name>
</gene>
<dbReference type="OrthoDB" id="2971738at2"/>
<dbReference type="Proteomes" id="UP000188597">
    <property type="component" value="Unassembled WGS sequence"/>
</dbReference>
<protein>
    <submittedName>
        <fullName evidence="2">Uncharacterized protein</fullName>
    </submittedName>
</protein>
<evidence type="ECO:0000256" key="1">
    <source>
        <dbReference type="SAM" id="SignalP"/>
    </source>
</evidence>
<feature type="chain" id="PRO_5012460280" evidence="1">
    <location>
        <begin position="23"/>
        <end position="59"/>
    </location>
</feature>
<accession>A0A1V3G7M4</accession>
<sequence>MKKRLVLVFICGYLLLGPSAIALSPTIGDNAVNLSHYTPISTTIVSNEHVLYKKQNPLE</sequence>
<evidence type="ECO:0000313" key="3">
    <source>
        <dbReference type="Proteomes" id="UP000188597"/>
    </source>
</evidence>
<dbReference type="AlphaFoldDB" id="A0A1V3G7M4"/>